<dbReference type="PANTHER" id="PTHR35861:SF1">
    <property type="entry name" value="PHAGE TAIL SHEATH PROTEIN"/>
    <property type="match status" value="1"/>
</dbReference>
<evidence type="ECO:0000256" key="2">
    <source>
        <dbReference type="SAM" id="MobiDB-lite"/>
    </source>
</evidence>
<gene>
    <name evidence="5" type="ORF">ACFFU1_17770</name>
</gene>
<organism evidence="5 6">
    <name type="scientific">Algibacter miyuki</name>
    <dbReference type="NCBI Taxonomy" id="1306933"/>
    <lineage>
        <taxon>Bacteria</taxon>
        <taxon>Pseudomonadati</taxon>
        <taxon>Bacteroidota</taxon>
        <taxon>Flavobacteriia</taxon>
        <taxon>Flavobacteriales</taxon>
        <taxon>Flavobacteriaceae</taxon>
        <taxon>Algibacter</taxon>
    </lineage>
</organism>
<reference evidence="5 6" key="1">
    <citation type="submission" date="2024-09" db="EMBL/GenBank/DDBJ databases">
        <authorList>
            <person name="Sun Q."/>
            <person name="Mori K."/>
        </authorList>
    </citation>
    <scope>NUCLEOTIDE SEQUENCE [LARGE SCALE GENOMIC DNA]</scope>
    <source>
        <strain evidence="5 6">CECT 8300</strain>
    </source>
</reference>
<feature type="region of interest" description="Disordered" evidence="2">
    <location>
        <begin position="273"/>
        <end position="300"/>
    </location>
</feature>
<comment type="similarity">
    <text evidence="1">Belongs to the myoviridae tail sheath protein family.</text>
</comment>
<proteinExistence type="inferred from homology"/>
<evidence type="ECO:0000313" key="6">
    <source>
        <dbReference type="Proteomes" id="UP001589590"/>
    </source>
</evidence>
<protein>
    <submittedName>
        <fullName evidence="5">Phage tail sheath family protein</fullName>
    </submittedName>
</protein>
<evidence type="ECO:0000259" key="4">
    <source>
        <dbReference type="Pfam" id="PF17482"/>
    </source>
</evidence>
<evidence type="ECO:0000259" key="3">
    <source>
        <dbReference type="Pfam" id="PF04984"/>
    </source>
</evidence>
<dbReference type="EMBL" id="JBHMFA010000033">
    <property type="protein sequence ID" value="MFB9106761.1"/>
    <property type="molecule type" value="Genomic_DNA"/>
</dbReference>
<dbReference type="Proteomes" id="UP001589590">
    <property type="component" value="Unassembled WGS sequence"/>
</dbReference>
<accession>A0ABV5H4E2</accession>
<feature type="domain" description="Tail sheath protein subtilisin-like" evidence="3">
    <location>
        <begin position="312"/>
        <end position="406"/>
    </location>
</feature>
<feature type="domain" description="Tail sheath protein C-terminal" evidence="4">
    <location>
        <begin position="413"/>
        <end position="517"/>
    </location>
</feature>
<keyword evidence="6" id="KW-1185">Reference proteome</keyword>
<comment type="caution">
    <text evidence="5">The sequence shown here is derived from an EMBL/GenBank/DDBJ whole genome shotgun (WGS) entry which is preliminary data.</text>
</comment>
<name>A0ABV5H4E2_9FLAO</name>
<dbReference type="PANTHER" id="PTHR35861">
    <property type="match status" value="1"/>
</dbReference>
<evidence type="ECO:0000313" key="5">
    <source>
        <dbReference type="EMBL" id="MFB9106761.1"/>
    </source>
</evidence>
<dbReference type="Pfam" id="PF17482">
    <property type="entry name" value="Phage_sheath_1C"/>
    <property type="match status" value="1"/>
</dbReference>
<evidence type="ECO:0000256" key="1">
    <source>
        <dbReference type="ARBA" id="ARBA00008005"/>
    </source>
</evidence>
<sequence length="522" mass="57574">MAKTLMTPGVYIDEKNAFPGSVVEVATAVPAFIGYTEKATRSGKSLLKKPTKIKSFKDYIELFGGAFNPQFSLNPKSTDAEKPDKYLFTLNGTETAIDYLTNHEVYMFNSIRLFYSNGGGACYIVSVGTYADAPVAIDKPQILEGLETLKKEQEPTMVLVPDAVKLGDGCYDIYKQVLAHCNHMQSRVGIFDIYDGIEERIVGNSDVDVVTKFREKIGSEFLKYGATYYPWLETSIVSKQDLTFENLDPSIDLKTILLETDAQEIIKNYNNPAAQGASEDATADDADVPATEAAATGEKTDTEKTNFHLGLLATSPTYVNLLEELRRIINLMPPSAAMAGVYTMVDNNRGVWKSPANVSVNDVIKPSANITHDEQENLNVDAISGKSINAIRTFPGVGTLVWGGRTLDGNSLDWRYINVRRTMIMLEQSIKLALRSYVFEPNDANTWVTVKSMIDNYLTEKWKQGALAGSTPEDAFSVNIGLGNTMTSLDILEGKMLISVKLAIVRPAEFIVVSFEQQMQKS</sequence>
<dbReference type="Gene3D" id="3.40.50.11780">
    <property type="match status" value="1"/>
</dbReference>
<dbReference type="Pfam" id="PF04984">
    <property type="entry name" value="Phage_sheath_1"/>
    <property type="match status" value="1"/>
</dbReference>
<dbReference type="InterPro" id="IPR020287">
    <property type="entry name" value="Tail_sheath_C"/>
</dbReference>
<dbReference type="RefSeq" id="WP_290267592.1">
    <property type="nucleotide sequence ID" value="NZ_JAUFQP010000001.1"/>
</dbReference>
<dbReference type="InterPro" id="IPR035089">
    <property type="entry name" value="Phage_sheath_subtilisin"/>
</dbReference>
<dbReference type="InterPro" id="IPR052042">
    <property type="entry name" value="Tail_sheath_structural"/>
</dbReference>